<keyword evidence="2" id="KW-0808">Transferase</keyword>
<dbReference type="RefSeq" id="WP_185661539.1">
    <property type="nucleotide sequence ID" value="NZ_CAWPOO010000013.1"/>
</dbReference>
<comment type="caution">
    <text evidence="5">The sequence shown here is derived from an EMBL/GenBank/DDBJ whole genome shotgun (WGS) entry which is preliminary data.</text>
</comment>
<dbReference type="GO" id="GO:0008976">
    <property type="term" value="F:polyphosphate kinase activity"/>
    <property type="evidence" value="ECO:0007669"/>
    <property type="project" value="InterPro"/>
</dbReference>
<gene>
    <name evidence="5" type="ORF">H5P27_16565</name>
</gene>
<accession>A0A7X1E9X9</accession>
<evidence type="ECO:0000256" key="3">
    <source>
        <dbReference type="ARBA" id="ARBA00022777"/>
    </source>
</evidence>
<feature type="domain" description="Polyphosphate kinase-2-related" evidence="4">
    <location>
        <begin position="21"/>
        <end position="240"/>
    </location>
</feature>
<evidence type="ECO:0000313" key="5">
    <source>
        <dbReference type="EMBL" id="MBC2607668.1"/>
    </source>
</evidence>
<dbReference type="InterPro" id="IPR016898">
    <property type="entry name" value="Polyphosphate_phosphotransfera"/>
</dbReference>
<dbReference type="EMBL" id="JACHVC010000013">
    <property type="protein sequence ID" value="MBC2607668.1"/>
    <property type="molecule type" value="Genomic_DNA"/>
</dbReference>
<dbReference type="Gene3D" id="3.40.50.300">
    <property type="entry name" value="P-loop containing nucleotide triphosphate hydrolases"/>
    <property type="match status" value="1"/>
</dbReference>
<dbReference type="InterPro" id="IPR027417">
    <property type="entry name" value="P-loop_NTPase"/>
</dbReference>
<name>A0A7X1E9X9_9BACT</name>
<organism evidence="5 6">
    <name type="scientific">Pelagicoccus albus</name>
    <dbReference type="NCBI Taxonomy" id="415222"/>
    <lineage>
        <taxon>Bacteria</taxon>
        <taxon>Pseudomonadati</taxon>
        <taxon>Verrucomicrobiota</taxon>
        <taxon>Opitutia</taxon>
        <taxon>Puniceicoccales</taxon>
        <taxon>Pelagicoccaceae</taxon>
        <taxon>Pelagicoccus</taxon>
    </lineage>
</organism>
<dbReference type="PANTHER" id="PTHR34383">
    <property type="entry name" value="POLYPHOSPHATE:AMP PHOSPHOTRANSFERASE-RELATED"/>
    <property type="match status" value="1"/>
</dbReference>
<dbReference type="PANTHER" id="PTHR34383:SF1">
    <property type="entry name" value="ADP-POLYPHOSPHATE PHOSPHOTRANSFERASE"/>
    <property type="match status" value="1"/>
</dbReference>
<keyword evidence="3 5" id="KW-0418">Kinase</keyword>
<comment type="similarity">
    <text evidence="1">Belongs to the polyphosphate kinase 2 (PPK2) family. Class I subfamily.</text>
</comment>
<dbReference type="PIRSF" id="PIRSF028756">
    <property type="entry name" value="PPK2_prd"/>
    <property type="match status" value="1"/>
</dbReference>
<dbReference type="Pfam" id="PF03976">
    <property type="entry name" value="PPK2"/>
    <property type="match status" value="1"/>
</dbReference>
<evidence type="ECO:0000259" key="4">
    <source>
        <dbReference type="Pfam" id="PF03976"/>
    </source>
</evidence>
<evidence type="ECO:0000313" key="6">
    <source>
        <dbReference type="Proteomes" id="UP000526501"/>
    </source>
</evidence>
<sequence>MAKKDLAKSKFFNYYRNIDYPTYKHEKEALQIELLKMQHWVVENKKRVAIVFEGRDAAGKGSAIKRFIEYMMPKNLRVVELGIPTPSESKYWFRRYEKHFPEPGEIVFFDRSWYNRAMIEPTMGYCKKSQYKYFMSKVLDWEEKHIDEGLILIKLYLSVDKETQSVRFQERIVNPLKYWKYSVNDEKVREYWDVLTKYKEQMFERTSSPKSPWIVIGSNNKLEARLTSMLYVLSTIPHDEWKNFKPLTKKTDRKRYSINIEGVAFNNLNYRQFKLLQTLQAKYDA</sequence>
<keyword evidence="6" id="KW-1185">Reference proteome</keyword>
<evidence type="ECO:0000256" key="1">
    <source>
        <dbReference type="ARBA" id="ARBA00009924"/>
    </source>
</evidence>
<dbReference type="SUPFAM" id="SSF52540">
    <property type="entry name" value="P-loop containing nucleoside triphosphate hydrolases"/>
    <property type="match status" value="1"/>
</dbReference>
<dbReference type="AlphaFoldDB" id="A0A7X1E9X9"/>
<protein>
    <submittedName>
        <fullName evidence="5">Polyphosphate kinase</fullName>
    </submittedName>
</protein>
<reference evidence="5 6" key="1">
    <citation type="submission" date="2020-07" db="EMBL/GenBank/DDBJ databases">
        <authorList>
            <person name="Feng X."/>
        </authorList>
    </citation>
    <scope>NUCLEOTIDE SEQUENCE [LARGE SCALE GENOMIC DNA]</scope>
    <source>
        <strain evidence="5 6">JCM23202</strain>
    </source>
</reference>
<proteinExistence type="inferred from homology"/>
<dbReference type="Proteomes" id="UP000526501">
    <property type="component" value="Unassembled WGS sequence"/>
</dbReference>
<dbReference type="InterPro" id="IPR022488">
    <property type="entry name" value="PPK2-related"/>
</dbReference>
<evidence type="ECO:0000256" key="2">
    <source>
        <dbReference type="ARBA" id="ARBA00022679"/>
    </source>
</evidence>